<organism evidence="6 7">
    <name type="scientific">Fundicoccus culcitae</name>
    <dbReference type="NCBI Taxonomy" id="2969821"/>
    <lineage>
        <taxon>Bacteria</taxon>
        <taxon>Bacillati</taxon>
        <taxon>Bacillota</taxon>
        <taxon>Bacilli</taxon>
        <taxon>Lactobacillales</taxon>
        <taxon>Aerococcaceae</taxon>
        <taxon>Fundicoccus</taxon>
    </lineage>
</organism>
<evidence type="ECO:0000256" key="2">
    <source>
        <dbReference type="ARBA" id="ARBA00022448"/>
    </source>
</evidence>
<evidence type="ECO:0000256" key="4">
    <source>
        <dbReference type="ARBA" id="ARBA00022840"/>
    </source>
</evidence>
<dbReference type="PANTHER" id="PTHR42798:SF2">
    <property type="entry name" value="ABC TRANSPORTER ATP-BINDING PROTEIN MG467-RELATED"/>
    <property type="match status" value="1"/>
</dbReference>
<dbReference type="PROSITE" id="PS50893">
    <property type="entry name" value="ABC_TRANSPORTER_2"/>
    <property type="match status" value="1"/>
</dbReference>
<comment type="similarity">
    <text evidence="1">Belongs to the ABC transporter superfamily.</text>
</comment>
<dbReference type="CDD" id="cd03255">
    <property type="entry name" value="ABC_MJ0796_LolCDE_FtsE"/>
    <property type="match status" value="1"/>
</dbReference>
<dbReference type="Gene3D" id="3.40.50.300">
    <property type="entry name" value="P-loop containing nucleotide triphosphate hydrolases"/>
    <property type="match status" value="1"/>
</dbReference>
<dbReference type="Proteomes" id="UP001315967">
    <property type="component" value="Chromosome"/>
</dbReference>
<dbReference type="InterPro" id="IPR003439">
    <property type="entry name" value="ABC_transporter-like_ATP-bd"/>
</dbReference>
<dbReference type="SUPFAM" id="SSF52540">
    <property type="entry name" value="P-loop containing nucleoside triphosphate hydrolases"/>
    <property type="match status" value="1"/>
</dbReference>
<dbReference type="InterPro" id="IPR017911">
    <property type="entry name" value="MacB-like_ATP-bd"/>
</dbReference>
<keyword evidence="7" id="KW-1185">Reference proteome</keyword>
<reference evidence="6 7" key="1">
    <citation type="submission" date="2022-08" db="EMBL/GenBank/DDBJ databases">
        <title>Aerococcaceae sp. nov isolated from spoiled eye mask.</title>
        <authorList>
            <person name="Zhou G."/>
            <person name="Xie X.-B."/>
            <person name="Shi Q.-S."/>
            <person name="Wang Y.-S."/>
            <person name="Wen X."/>
            <person name="Peng H."/>
            <person name="Yang X.-J."/>
            <person name="Tao H.-B."/>
            <person name="Huang X.-M."/>
        </authorList>
    </citation>
    <scope>NUCLEOTIDE SEQUENCE [LARGE SCALE GENOMIC DNA]</scope>
    <source>
        <strain evidence="7">DM20194951</strain>
    </source>
</reference>
<evidence type="ECO:0000313" key="6">
    <source>
        <dbReference type="EMBL" id="UUX34746.1"/>
    </source>
</evidence>
<evidence type="ECO:0000313" key="7">
    <source>
        <dbReference type="Proteomes" id="UP001315967"/>
    </source>
</evidence>
<keyword evidence="2" id="KW-0813">Transport</keyword>
<accession>A0ABY5P7Q6</accession>
<proteinExistence type="inferred from homology"/>
<protein>
    <submittedName>
        <fullName evidence="6">ABC transporter ATP-binding protein</fullName>
    </submittedName>
</protein>
<sequence>MAYIDFQNVTKVYGIGEAAVFANKDIDFEIEAGEFVVILGPSGAGKSTTLNLLGGMDQLTSGKIIVAGQELSRLDDEGLAIYRRDKVGFIFQFYNLIPNLTVLENVEMSEQISHKANQAQKYLTAVGLSHRLHNFPAQLSGGEQQRTAIARALVKEPSLLLCDEPTGALDKATGQQILQLLLEQNKALSTTVIVITHNPSIANIANKVISIKDGKIESIELNPQPLTVAEIDW</sequence>
<dbReference type="RefSeq" id="WP_313794248.1">
    <property type="nucleotide sequence ID" value="NZ_CP102453.1"/>
</dbReference>
<evidence type="ECO:0000259" key="5">
    <source>
        <dbReference type="PROSITE" id="PS50893"/>
    </source>
</evidence>
<gene>
    <name evidence="6" type="ORF">NRE15_03600</name>
</gene>
<dbReference type="InterPro" id="IPR027417">
    <property type="entry name" value="P-loop_NTPase"/>
</dbReference>
<dbReference type="PANTHER" id="PTHR42798">
    <property type="entry name" value="LIPOPROTEIN-RELEASING SYSTEM ATP-BINDING PROTEIN LOLD"/>
    <property type="match status" value="1"/>
</dbReference>
<feature type="domain" description="ABC transporter" evidence="5">
    <location>
        <begin position="4"/>
        <end position="231"/>
    </location>
</feature>
<evidence type="ECO:0000256" key="1">
    <source>
        <dbReference type="ARBA" id="ARBA00005417"/>
    </source>
</evidence>
<dbReference type="EMBL" id="CP102453">
    <property type="protein sequence ID" value="UUX34746.1"/>
    <property type="molecule type" value="Genomic_DNA"/>
</dbReference>
<dbReference type="Pfam" id="PF00005">
    <property type="entry name" value="ABC_tran"/>
    <property type="match status" value="1"/>
</dbReference>
<dbReference type="GO" id="GO:0005524">
    <property type="term" value="F:ATP binding"/>
    <property type="evidence" value="ECO:0007669"/>
    <property type="project" value="UniProtKB-KW"/>
</dbReference>
<name>A0ABY5P7Q6_9LACT</name>
<evidence type="ECO:0000256" key="3">
    <source>
        <dbReference type="ARBA" id="ARBA00022741"/>
    </source>
</evidence>
<keyword evidence="4 6" id="KW-0067">ATP-binding</keyword>
<keyword evidence="3" id="KW-0547">Nucleotide-binding</keyword>
<dbReference type="SMART" id="SM00382">
    <property type="entry name" value="AAA"/>
    <property type="match status" value="1"/>
</dbReference>
<dbReference type="InterPro" id="IPR003593">
    <property type="entry name" value="AAA+_ATPase"/>
</dbReference>